<keyword evidence="1" id="KW-1133">Transmembrane helix</keyword>
<dbReference type="PANTHER" id="PTHR28008">
    <property type="entry name" value="DOMAIN PROTEIN, PUTATIVE (AFU_ORTHOLOGUE AFUA_3G10980)-RELATED"/>
    <property type="match status" value="1"/>
</dbReference>
<feature type="transmembrane region" description="Helical" evidence="1">
    <location>
        <begin position="87"/>
        <end position="107"/>
    </location>
</feature>
<evidence type="ECO:0000256" key="1">
    <source>
        <dbReference type="SAM" id="Phobius"/>
    </source>
</evidence>
<feature type="domain" description="VanZ-like" evidence="2">
    <location>
        <begin position="20"/>
        <end position="132"/>
    </location>
</feature>
<organism evidence="3 4">
    <name type="scientific">Microbacterium saccharophilum</name>
    <dbReference type="NCBI Taxonomy" id="1213358"/>
    <lineage>
        <taxon>Bacteria</taxon>
        <taxon>Bacillati</taxon>
        <taxon>Actinomycetota</taxon>
        <taxon>Actinomycetes</taxon>
        <taxon>Micrococcales</taxon>
        <taxon>Microbacteriaceae</taxon>
        <taxon>Microbacterium</taxon>
    </lineage>
</organism>
<dbReference type="Pfam" id="PF04892">
    <property type="entry name" value="VanZ"/>
    <property type="match status" value="1"/>
</dbReference>
<feature type="transmembrane region" description="Helical" evidence="1">
    <location>
        <begin position="17"/>
        <end position="34"/>
    </location>
</feature>
<feature type="transmembrane region" description="Helical" evidence="1">
    <location>
        <begin position="119"/>
        <end position="138"/>
    </location>
</feature>
<sequence length="146" mass="15711">MTDAPLATRSLARDPRAYLALYVVLLAGVAFWPSPVDQGAGPLIRLITRILPVLTYPRIEFAANIALFIPLGFLLTLILTRNRWLTLPIAFVATVTIECVQAVALGARTPSMLDVVANTAGACVGILLVVFIEVFRAARTAPNGLR</sequence>
<dbReference type="RefSeq" id="WP_081782830.1">
    <property type="nucleotide sequence ID" value="NZ_FOQZ01000008.1"/>
</dbReference>
<dbReference type="EMBL" id="FOQZ01000008">
    <property type="protein sequence ID" value="SFI75802.1"/>
    <property type="molecule type" value="Genomic_DNA"/>
</dbReference>
<keyword evidence="1" id="KW-0472">Membrane</keyword>
<evidence type="ECO:0000259" key="2">
    <source>
        <dbReference type="Pfam" id="PF04892"/>
    </source>
</evidence>
<feature type="transmembrane region" description="Helical" evidence="1">
    <location>
        <begin position="61"/>
        <end position="80"/>
    </location>
</feature>
<dbReference type="AlphaFoldDB" id="A0A7Z7D197"/>
<evidence type="ECO:0000313" key="3">
    <source>
        <dbReference type="EMBL" id="SFI75802.1"/>
    </source>
</evidence>
<keyword evidence="1" id="KW-0812">Transmembrane</keyword>
<protein>
    <submittedName>
        <fullName evidence="3">VanZ like family protein</fullName>
    </submittedName>
</protein>
<proteinExistence type="predicted"/>
<accession>A0A7Z7D197</accession>
<dbReference type="Proteomes" id="UP000198702">
    <property type="component" value="Unassembled WGS sequence"/>
</dbReference>
<reference evidence="3 4" key="1">
    <citation type="submission" date="2016-10" db="EMBL/GenBank/DDBJ databases">
        <authorList>
            <person name="Varghese N."/>
            <person name="Submissions S."/>
        </authorList>
    </citation>
    <scope>NUCLEOTIDE SEQUENCE [LARGE SCALE GENOMIC DNA]</scope>
    <source>
        <strain evidence="3 4">UNC380MFSha3.1</strain>
    </source>
</reference>
<evidence type="ECO:0000313" key="4">
    <source>
        <dbReference type="Proteomes" id="UP000198702"/>
    </source>
</evidence>
<name>A0A7Z7D197_9MICO</name>
<comment type="caution">
    <text evidence="3">The sequence shown here is derived from an EMBL/GenBank/DDBJ whole genome shotgun (WGS) entry which is preliminary data.</text>
</comment>
<dbReference type="InterPro" id="IPR006976">
    <property type="entry name" value="VanZ-like"/>
</dbReference>
<gene>
    <name evidence="3" type="ORF">SAMN04487751_2885</name>
</gene>
<dbReference type="PANTHER" id="PTHR28008:SF1">
    <property type="entry name" value="DOMAIN PROTEIN, PUTATIVE (AFU_ORTHOLOGUE AFUA_3G10980)-RELATED"/>
    <property type="match status" value="1"/>
</dbReference>